<dbReference type="NCBIfam" id="TIGR02232">
    <property type="entry name" value="myxo_disulf_rpt"/>
    <property type="match status" value="1"/>
</dbReference>
<dbReference type="KEGG" id="mym:A176_002953"/>
<dbReference type="InterPro" id="IPR036415">
    <property type="entry name" value="Lamin_tail_dom_sf"/>
</dbReference>
<proteinExistence type="predicted"/>
<evidence type="ECO:0000256" key="1">
    <source>
        <dbReference type="ARBA" id="ARBA00022729"/>
    </source>
</evidence>
<dbReference type="Gene3D" id="2.60.40.1260">
    <property type="entry name" value="Lamin Tail domain"/>
    <property type="match status" value="1"/>
</dbReference>
<keyword evidence="3" id="KW-1015">Disulfide bond</keyword>
<dbReference type="PROSITE" id="PS51257">
    <property type="entry name" value="PROKAR_LIPOPROTEIN"/>
    <property type="match status" value="1"/>
</dbReference>
<dbReference type="Pfam" id="PF13948">
    <property type="entry name" value="DUF4215"/>
    <property type="match status" value="1"/>
</dbReference>
<dbReference type="PROSITE" id="PS51841">
    <property type="entry name" value="LTD"/>
    <property type="match status" value="1"/>
</dbReference>
<feature type="region of interest" description="Disordered" evidence="4">
    <location>
        <begin position="558"/>
        <end position="628"/>
    </location>
</feature>
<dbReference type="AlphaFoldDB" id="A0A0H4WRD3"/>
<feature type="region of interest" description="Disordered" evidence="4">
    <location>
        <begin position="58"/>
        <end position="232"/>
    </location>
</feature>
<dbReference type="Pfam" id="PF00932">
    <property type="entry name" value="LTD"/>
    <property type="match status" value="1"/>
</dbReference>
<keyword evidence="1 5" id="KW-0732">Signal</keyword>
<keyword evidence="2" id="KW-0677">Repeat</keyword>
<name>A0A0H4WRD3_9BACT</name>
<evidence type="ECO:0000259" key="6">
    <source>
        <dbReference type="PROSITE" id="PS51841"/>
    </source>
</evidence>
<feature type="signal peptide" evidence="5">
    <location>
        <begin position="1"/>
        <end position="23"/>
    </location>
</feature>
<gene>
    <name evidence="7" type="ORF">A176_002953</name>
</gene>
<evidence type="ECO:0000313" key="8">
    <source>
        <dbReference type="Proteomes" id="UP000009026"/>
    </source>
</evidence>
<evidence type="ECO:0000256" key="4">
    <source>
        <dbReference type="SAM" id="MobiDB-lite"/>
    </source>
</evidence>
<dbReference type="InterPro" id="IPR001322">
    <property type="entry name" value="Lamin_tail_dom"/>
</dbReference>
<dbReference type="InterPro" id="IPR011936">
    <property type="entry name" value="Myxo_disulph_rpt"/>
</dbReference>
<dbReference type="Proteomes" id="UP000009026">
    <property type="component" value="Chromosome"/>
</dbReference>
<evidence type="ECO:0000256" key="3">
    <source>
        <dbReference type="ARBA" id="ARBA00023157"/>
    </source>
</evidence>
<evidence type="ECO:0000256" key="5">
    <source>
        <dbReference type="SAM" id="SignalP"/>
    </source>
</evidence>
<evidence type="ECO:0000256" key="2">
    <source>
        <dbReference type="ARBA" id="ARBA00022737"/>
    </source>
</evidence>
<sequence>MPWSFRQLLAPLSALLLFMSACGDDPVEVRPVCGNGIVEAGETCDDGNRINGDGCENTCRPTPDAGTGEPDSGTPDDDAGTGEDDAGTIEDDAGTGEDDAGTIEDDAGTGEPDSGTGEPDSGTGEPDSGTGEPDSGTGEPDSGTGEPDSGTGEPDSGTGEPDSGTGEPDSGTGEPDSGTGEPDSGTGEPDSGTGEPDSGTGEPDSGTGEPDSGTGEPDSGTGEPDSGTDAGTVQVSLESFGPTGVFARTGTTAPTFPEALTIRLREDAPAEVWVEVASSSPAVTVQGGMVRFAAGERTATVQVTANIDADPETDKATLTATLGNDSREATVRVLAVNQVAELSTLSPEAISVAAGEVRGFTVELDVPPAQDTVIQLALEPANLGTVPATVTVAANTLSAKFDFTAGGTGAEGSLVATVGGASISAAIEVTVASTNHIVISEIAPAGPGGANDEFVELYNPTSSPVDISGYRIQYKSATGANYTGNYALPSGSIIAPRSYFLVGSGSYAGTPARDASWGTVFAMAAGSGHVRLGYPELAQNDPLGHPLVIDTVGYGSTANAPEGNRIPASAPAAGSYERKASATSTVESMTAGGADELRGNGYDSDDNAADFIVRPTRQPQNTASPAEQ</sequence>
<dbReference type="EMBL" id="CP012109">
    <property type="protein sequence ID" value="AKQ66041.1"/>
    <property type="molecule type" value="Genomic_DNA"/>
</dbReference>
<evidence type="ECO:0000313" key="7">
    <source>
        <dbReference type="EMBL" id="AKQ66041.1"/>
    </source>
</evidence>
<organism evidence="7 8">
    <name type="scientific">Pseudomyxococcus hansupus</name>
    <dbReference type="NCBI Taxonomy" id="1297742"/>
    <lineage>
        <taxon>Bacteria</taxon>
        <taxon>Pseudomonadati</taxon>
        <taxon>Myxococcota</taxon>
        <taxon>Myxococcia</taxon>
        <taxon>Myxococcales</taxon>
        <taxon>Cystobacterineae</taxon>
        <taxon>Myxococcaceae</taxon>
        <taxon>Pseudomyxococcus</taxon>
    </lineage>
</organism>
<dbReference type="OrthoDB" id="9782972at2"/>
<feature type="domain" description="LTD" evidence="6">
    <location>
        <begin position="425"/>
        <end position="556"/>
    </location>
</feature>
<feature type="compositionally biased region" description="Polar residues" evidence="4">
    <location>
        <begin position="617"/>
        <end position="628"/>
    </location>
</feature>
<dbReference type="RefSeq" id="WP_002640771.1">
    <property type="nucleotide sequence ID" value="NZ_CP012109.1"/>
</dbReference>
<dbReference type="SUPFAM" id="SSF74853">
    <property type="entry name" value="Lamin A/C globular tail domain"/>
    <property type="match status" value="1"/>
</dbReference>
<keyword evidence="8" id="KW-1185">Reference proteome</keyword>
<reference evidence="7 8" key="1">
    <citation type="journal article" date="2016" name="PLoS ONE">
        <title>Complete Genome Sequence and Comparative Genomics of a Novel Myxobacterium Myxococcus hansupus.</title>
        <authorList>
            <person name="Sharma G."/>
            <person name="Narwani T."/>
            <person name="Subramanian S."/>
        </authorList>
    </citation>
    <scope>NUCLEOTIDE SEQUENCE [LARGE SCALE GENOMIC DNA]</scope>
    <source>
        <strain evidence="8">mixupus</strain>
    </source>
</reference>
<dbReference type="STRING" id="1297742.A176_002953"/>
<feature type="compositionally biased region" description="Acidic residues" evidence="4">
    <location>
        <begin position="74"/>
        <end position="108"/>
    </location>
</feature>
<dbReference type="PATRIC" id="fig|1297742.4.peg.2980"/>
<accession>A0A0H4WRD3</accession>
<protein>
    <submittedName>
        <fullName evidence="7">Cytochrome oxidase biogenesis protein Surf1, facilitates heme A insertion</fullName>
    </submittedName>
</protein>
<feature type="chain" id="PRO_5005211954" evidence="5">
    <location>
        <begin position="24"/>
        <end position="628"/>
    </location>
</feature>
<dbReference type="eggNOG" id="COG2374">
    <property type="taxonomic scope" value="Bacteria"/>
</dbReference>
<dbReference type="eggNOG" id="COG4932">
    <property type="taxonomic scope" value="Bacteria"/>
</dbReference>